<protein>
    <recommendedName>
        <fullName evidence="1">Knr4/Smi1-like domain-containing protein</fullName>
    </recommendedName>
</protein>
<sequence>MGLMGLKSTHVSKSAVYPSIPTQYKVFVNERGLFEGFTSGRPGYIRLWALENIMEFNADLSVDELAPGYIAFAGNGAGEVAAFDGTGAVFMLPMIGMEAQYADPIASSFSELAGRFKYSRRPSVVMRVWRQFKFLFHPLRK</sequence>
<dbReference type="InterPro" id="IPR018958">
    <property type="entry name" value="Knr4/Smi1-like_dom"/>
</dbReference>
<dbReference type="Proteomes" id="UP000319852">
    <property type="component" value="Chromosome"/>
</dbReference>
<proteinExistence type="predicted"/>
<gene>
    <name evidence="2" type="ORF">HG15A2_10430</name>
</gene>
<dbReference type="Pfam" id="PF09346">
    <property type="entry name" value="SMI1_KNR4"/>
    <property type="match status" value="1"/>
</dbReference>
<organism evidence="2 3">
    <name type="scientific">Adhaeretor mobilis</name>
    <dbReference type="NCBI Taxonomy" id="1930276"/>
    <lineage>
        <taxon>Bacteria</taxon>
        <taxon>Pseudomonadati</taxon>
        <taxon>Planctomycetota</taxon>
        <taxon>Planctomycetia</taxon>
        <taxon>Pirellulales</taxon>
        <taxon>Lacipirellulaceae</taxon>
        <taxon>Adhaeretor</taxon>
    </lineage>
</organism>
<evidence type="ECO:0000259" key="1">
    <source>
        <dbReference type="Pfam" id="PF09346"/>
    </source>
</evidence>
<feature type="domain" description="Knr4/Smi1-like" evidence="1">
    <location>
        <begin position="20"/>
        <end position="112"/>
    </location>
</feature>
<dbReference type="SUPFAM" id="SSF160631">
    <property type="entry name" value="SMI1/KNR4-like"/>
    <property type="match status" value="1"/>
</dbReference>
<evidence type="ECO:0000313" key="3">
    <source>
        <dbReference type="Proteomes" id="UP000319852"/>
    </source>
</evidence>
<name>A0A517MSC3_9BACT</name>
<keyword evidence="3" id="KW-1185">Reference proteome</keyword>
<dbReference type="AlphaFoldDB" id="A0A517MSC3"/>
<dbReference type="InterPro" id="IPR037883">
    <property type="entry name" value="Knr4/Smi1-like_sf"/>
</dbReference>
<dbReference type="KEGG" id="amob:HG15A2_10430"/>
<accession>A0A517MSC3</accession>
<dbReference type="Gene3D" id="3.40.1580.10">
    <property type="entry name" value="SMI1/KNR4-like"/>
    <property type="match status" value="1"/>
</dbReference>
<evidence type="ECO:0000313" key="2">
    <source>
        <dbReference type="EMBL" id="QDS97776.1"/>
    </source>
</evidence>
<reference evidence="2 3" key="1">
    <citation type="submission" date="2019-02" db="EMBL/GenBank/DDBJ databases">
        <title>Deep-cultivation of Planctomycetes and their phenomic and genomic characterization uncovers novel biology.</title>
        <authorList>
            <person name="Wiegand S."/>
            <person name="Jogler M."/>
            <person name="Boedeker C."/>
            <person name="Pinto D."/>
            <person name="Vollmers J."/>
            <person name="Rivas-Marin E."/>
            <person name="Kohn T."/>
            <person name="Peeters S.H."/>
            <person name="Heuer A."/>
            <person name="Rast P."/>
            <person name="Oberbeckmann S."/>
            <person name="Bunk B."/>
            <person name="Jeske O."/>
            <person name="Meyerdierks A."/>
            <person name="Storesund J.E."/>
            <person name="Kallscheuer N."/>
            <person name="Luecker S."/>
            <person name="Lage O.M."/>
            <person name="Pohl T."/>
            <person name="Merkel B.J."/>
            <person name="Hornburger P."/>
            <person name="Mueller R.-W."/>
            <person name="Bruemmer F."/>
            <person name="Labrenz M."/>
            <person name="Spormann A.M."/>
            <person name="Op den Camp H."/>
            <person name="Overmann J."/>
            <person name="Amann R."/>
            <person name="Jetten M.S.M."/>
            <person name="Mascher T."/>
            <person name="Medema M.H."/>
            <person name="Devos D.P."/>
            <person name="Kaster A.-K."/>
            <person name="Ovreas L."/>
            <person name="Rohde M."/>
            <person name="Galperin M.Y."/>
            <person name="Jogler C."/>
        </authorList>
    </citation>
    <scope>NUCLEOTIDE SEQUENCE [LARGE SCALE GENOMIC DNA]</scope>
    <source>
        <strain evidence="2 3">HG15A2</strain>
    </source>
</reference>
<dbReference type="EMBL" id="CP036263">
    <property type="protein sequence ID" value="QDS97776.1"/>
    <property type="molecule type" value="Genomic_DNA"/>
</dbReference>